<evidence type="ECO:0000256" key="9">
    <source>
        <dbReference type="RuleBase" id="RU003523"/>
    </source>
</evidence>
<protein>
    <recommendedName>
        <fullName evidence="3">2-isopropylmalate synthase</fullName>
        <ecNumber evidence="3">2.3.3.13</ecNumber>
    </recommendedName>
</protein>
<dbReference type="RefSeq" id="WP_310423145.1">
    <property type="nucleotide sequence ID" value="NZ_JAVDYC010000001.1"/>
</dbReference>
<dbReference type="PROSITE" id="PS50991">
    <property type="entry name" value="PYR_CT"/>
    <property type="match status" value="1"/>
</dbReference>
<sequence>MTDHVQISDTTLRDGEQAAGVAFSLDDKVEIAKQLNRLGVDEVEAGFPGSSEAEVAAIQAVSRVVTGRRTAVLVRALRSDIDKGAEALKFAEQPVATLFAPVSELHIRVKFGKTLDEVLAMIEDAVQYACKRFQQVIFSGEDVTRADPETLERCYLTALSAGASMVSVPDTVGYAQPEEFGRLVARVRALVGPDTGVRIHCHNDLGVGVANSLAAVRHGANIVSCTFNGIGERAGNAALEEIVAALAIREDYYQRKTRLKLDEIYATSQLVSRLSGVAIGDTKPIVGANAFAHSAGIHQHGVLQDRSTYEIASPSLIGAPERGLVIGKHTGHHGLRAKLTQLHVDLPSQGAFDAVLAEVKLRAHNGTDIDDATLLSIVKGHVN</sequence>
<dbReference type="GO" id="GO:0009098">
    <property type="term" value="P:L-leucine biosynthetic process"/>
    <property type="evidence" value="ECO:0007669"/>
    <property type="project" value="UniProtKB-KW"/>
</dbReference>
<dbReference type="InterPro" id="IPR000891">
    <property type="entry name" value="PYR_CT"/>
</dbReference>
<evidence type="ECO:0000256" key="6">
    <source>
        <dbReference type="ARBA" id="ARBA00022679"/>
    </source>
</evidence>
<proteinExistence type="inferred from homology"/>
<evidence type="ECO:0000256" key="4">
    <source>
        <dbReference type="ARBA" id="ARBA00022430"/>
    </source>
</evidence>
<evidence type="ECO:0000256" key="7">
    <source>
        <dbReference type="ARBA" id="ARBA00023211"/>
    </source>
</evidence>
<dbReference type="EC" id="2.3.3.13" evidence="3"/>
<organism evidence="11 12">
    <name type="scientific">Catenuloplanes niger</name>
    <dbReference type="NCBI Taxonomy" id="587534"/>
    <lineage>
        <taxon>Bacteria</taxon>
        <taxon>Bacillati</taxon>
        <taxon>Actinomycetota</taxon>
        <taxon>Actinomycetes</taxon>
        <taxon>Micromonosporales</taxon>
        <taxon>Micromonosporaceae</taxon>
        <taxon>Catenuloplanes</taxon>
    </lineage>
</organism>
<evidence type="ECO:0000256" key="2">
    <source>
        <dbReference type="ARBA" id="ARBA00009396"/>
    </source>
</evidence>
<keyword evidence="12" id="KW-1185">Reference proteome</keyword>
<evidence type="ECO:0000256" key="3">
    <source>
        <dbReference type="ARBA" id="ARBA00012973"/>
    </source>
</evidence>
<keyword evidence="11" id="KW-0012">Acyltransferase</keyword>
<evidence type="ECO:0000259" key="10">
    <source>
        <dbReference type="PROSITE" id="PS50991"/>
    </source>
</evidence>
<accession>A0AAE3ZXQ9</accession>
<dbReference type="PANTHER" id="PTHR10277">
    <property type="entry name" value="HOMOCITRATE SYNTHASE-RELATED"/>
    <property type="match status" value="1"/>
</dbReference>
<keyword evidence="6 9" id="KW-0808">Transferase</keyword>
<evidence type="ECO:0000313" key="11">
    <source>
        <dbReference type="EMBL" id="MDR7326807.1"/>
    </source>
</evidence>
<keyword evidence="7" id="KW-0464">Manganese</keyword>
<dbReference type="FunFam" id="3.20.20.70:FF:000010">
    <property type="entry name" value="2-isopropylmalate synthase"/>
    <property type="match status" value="1"/>
</dbReference>
<dbReference type="EMBL" id="JAVDYC010000001">
    <property type="protein sequence ID" value="MDR7326807.1"/>
    <property type="molecule type" value="Genomic_DNA"/>
</dbReference>
<keyword evidence="4" id="KW-0432">Leucine biosynthesis</keyword>
<evidence type="ECO:0000256" key="1">
    <source>
        <dbReference type="ARBA" id="ARBA00004689"/>
    </source>
</evidence>
<dbReference type="Gene3D" id="3.20.20.70">
    <property type="entry name" value="Aldolase class I"/>
    <property type="match status" value="1"/>
</dbReference>
<dbReference type="PANTHER" id="PTHR10277:SF9">
    <property type="entry name" value="2-ISOPROPYLMALATE SYNTHASE 1, CHLOROPLASTIC-RELATED"/>
    <property type="match status" value="1"/>
</dbReference>
<dbReference type="SUPFAM" id="SSF51569">
    <property type="entry name" value="Aldolase"/>
    <property type="match status" value="1"/>
</dbReference>
<evidence type="ECO:0000256" key="8">
    <source>
        <dbReference type="ARBA" id="ARBA00023304"/>
    </source>
</evidence>
<dbReference type="PROSITE" id="PS00815">
    <property type="entry name" value="AIPM_HOMOCIT_SYNTH_1"/>
    <property type="match status" value="1"/>
</dbReference>
<evidence type="ECO:0000256" key="5">
    <source>
        <dbReference type="ARBA" id="ARBA00022605"/>
    </source>
</evidence>
<keyword evidence="5" id="KW-0028">Amino-acid biosynthesis</keyword>
<evidence type="ECO:0000313" key="12">
    <source>
        <dbReference type="Proteomes" id="UP001183629"/>
    </source>
</evidence>
<name>A0AAE3ZXQ9_9ACTN</name>
<dbReference type="Pfam" id="PF22617">
    <property type="entry name" value="HCS_D2"/>
    <property type="match status" value="1"/>
</dbReference>
<dbReference type="InterPro" id="IPR054691">
    <property type="entry name" value="LeuA/HCS_post-cat"/>
</dbReference>
<comment type="pathway">
    <text evidence="1">Amino-acid biosynthesis; L-leucine biosynthesis; L-leucine from 3-methyl-2-oxobutanoate: step 1/4.</text>
</comment>
<dbReference type="Pfam" id="PF00682">
    <property type="entry name" value="HMGL-like"/>
    <property type="match status" value="1"/>
</dbReference>
<dbReference type="PROSITE" id="PS00816">
    <property type="entry name" value="AIPM_HOMOCIT_SYNTH_2"/>
    <property type="match status" value="1"/>
</dbReference>
<dbReference type="InterPro" id="IPR050073">
    <property type="entry name" value="2-IPM_HCS-like"/>
</dbReference>
<dbReference type="InterPro" id="IPR002034">
    <property type="entry name" value="AIPM/Hcit_synth_CS"/>
</dbReference>
<dbReference type="Proteomes" id="UP001183629">
    <property type="component" value="Unassembled WGS sequence"/>
</dbReference>
<dbReference type="InterPro" id="IPR013785">
    <property type="entry name" value="Aldolase_TIM"/>
</dbReference>
<dbReference type="AlphaFoldDB" id="A0AAE3ZXQ9"/>
<dbReference type="Gene3D" id="1.10.238.260">
    <property type="match status" value="1"/>
</dbReference>
<dbReference type="CDD" id="cd07940">
    <property type="entry name" value="DRE_TIM_IPMS"/>
    <property type="match status" value="1"/>
</dbReference>
<gene>
    <name evidence="11" type="ORF">J2S44_007057</name>
</gene>
<feature type="domain" description="Pyruvate carboxyltransferase" evidence="10">
    <location>
        <begin position="5"/>
        <end position="265"/>
    </location>
</feature>
<keyword evidence="8" id="KW-0100">Branched-chain amino acid biosynthesis</keyword>
<dbReference type="GO" id="GO:0003852">
    <property type="term" value="F:2-isopropylmalate synthase activity"/>
    <property type="evidence" value="ECO:0007669"/>
    <property type="project" value="UniProtKB-EC"/>
</dbReference>
<comment type="caution">
    <text evidence="11">The sequence shown here is derived from an EMBL/GenBank/DDBJ whole genome shotgun (WGS) entry which is preliminary data.</text>
</comment>
<comment type="similarity">
    <text evidence="2">Belongs to the alpha-IPM synthase/homocitrate synthase family. LeuA type 1 subfamily.</text>
</comment>
<reference evidence="11 12" key="1">
    <citation type="submission" date="2023-07" db="EMBL/GenBank/DDBJ databases">
        <title>Sequencing the genomes of 1000 actinobacteria strains.</title>
        <authorList>
            <person name="Klenk H.-P."/>
        </authorList>
    </citation>
    <scope>NUCLEOTIDE SEQUENCE [LARGE SCALE GENOMIC DNA]</scope>
    <source>
        <strain evidence="11 12">DSM 44711</strain>
    </source>
</reference>